<evidence type="ECO:0000313" key="3">
    <source>
        <dbReference type="Proteomes" id="UP000053342"/>
    </source>
</evidence>
<reference evidence="2 3" key="1">
    <citation type="submission" date="2015-01" db="EMBL/GenBank/DDBJ databases">
        <title>The Genome Sequence of Exophiala oligosperma CBS72588.</title>
        <authorList>
            <consortium name="The Broad Institute Genomics Platform"/>
            <person name="Cuomo C."/>
            <person name="de Hoog S."/>
            <person name="Gorbushina A."/>
            <person name="Stielow B."/>
            <person name="Teixiera M."/>
            <person name="Abouelleil A."/>
            <person name="Chapman S.B."/>
            <person name="Priest M."/>
            <person name="Young S.K."/>
            <person name="Wortman J."/>
            <person name="Nusbaum C."/>
            <person name="Birren B."/>
        </authorList>
    </citation>
    <scope>NUCLEOTIDE SEQUENCE [LARGE SCALE GENOMIC DNA]</scope>
    <source>
        <strain evidence="2 3">CBS 72588</strain>
    </source>
</reference>
<keyword evidence="3" id="KW-1185">Reference proteome</keyword>
<sequence>MPEAHGFRVTLATTAGKDYVEFGNQSIGTPSRGRVISSKVLARDGEHFHIKIDFGSAYDNLNPNPDSKPRCELRPIFRNPLDSVNEAGVKLIEHKPHEKPPFKFGVLIHVNGQQRADFAQLLNPDQQSIIVKGRHCVERLKDGEGFNVVVKPWKFTERGIEAMLSNMGLLVNARHSNESTDYEIDEITTALKLTASMKHTAPGGQIVVIIRRCIVLDESPYASGWHQTEETENDIRPNHNTPSITTSKSSTQLKHVKFMTYKQYDPDDEFYAKFVIQALDLPKLVNLNLATPDGEPITQRRRTSGSSLSSGLSSSPLKRIKMPPGDDSESEAEGSTNASINSSNEEDDLSSDEDIRSSKRHKPLVDTPLRLPKATAPKRSDMTSASGDAKEEWMHPLQGNDDMRTEGSAVGDLQSVKAEEASENKAVAKTQDEAVHMG</sequence>
<dbReference type="VEuPathDB" id="FungiDB:PV06_09308"/>
<accession>A0A0D2ADS7</accession>
<dbReference type="Proteomes" id="UP000053342">
    <property type="component" value="Unassembled WGS sequence"/>
</dbReference>
<feature type="region of interest" description="Disordered" evidence="1">
    <location>
        <begin position="228"/>
        <end position="249"/>
    </location>
</feature>
<gene>
    <name evidence="2" type="ORF">PV06_09308</name>
</gene>
<dbReference type="EMBL" id="KN847341">
    <property type="protein sequence ID" value="KIW38336.1"/>
    <property type="molecule type" value="Genomic_DNA"/>
</dbReference>
<evidence type="ECO:0000256" key="1">
    <source>
        <dbReference type="SAM" id="MobiDB-lite"/>
    </source>
</evidence>
<dbReference type="STRING" id="215243.A0A0D2ADS7"/>
<dbReference type="HOGENOM" id="CLU_035335_0_0_1"/>
<dbReference type="GeneID" id="27361382"/>
<dbReference type="RefSeq" id="XP_016258552.1">
    <property type="nucleotide sequence ID" value="XM_016410745.1"/>
</dbReference>
<feature type="compositionally biased region" description="Polar residues" evidence="1">
    <location>
        <begin position="238"/>
        <end position="249"/>
    </location>
</feature>
<feature type="compositionally biased region" description="Basic and acidic residues" evidence="1">
    <location>
        <begin position="228"/>
        <end position="237"/>
    </location>
</feature>
<feature type="region of interest" description="Disordered" evidence="1">
    <location>
        <begin position="290"/>
        <end position="438"/>
    </location>
</feature>
<dbReference type="AlphaFoldDB" id="A0A0D2ADS7"/>
<proteinExistence type="predicted"/>
<name>A0A0D2ADS7_9EURO</name>
<organism evidence="2 3">
    <name type="scientific">Exophiala oligosperma</name>
    <dbReference type="NCBI Taxonomy" id="215243"/>
    <lineage>
        <taxon>Eukaryota</taxon>
        <taxon>Fungi</taxon>
        <taxon>Dikarya</taxon>
        <taxon>Ascomycota</taxon>
        <taxon>Pezizomycotina</taxon>
        <taxon>Eurotiomycetes</taxon>
        <taxon>Chaetothyriomycetidae</taxon>
        <taxon>Chaetothyriales</taxon>
        <taxon>Herpotrichiellaceae</taxon>
        <taxon>Exophiala</taxon>
    </lineage>
</organism>
<dbReference type="OrthoDB" id="4144012at2759"/>
<protein>
    <submittedName>
        <fullName evidence="2">Uncharacterized protein</fullName>
    </submittedName>
</protein>
<evidence type="ECO:0000313" key="2">
    <source>
        <dbReference type="EMBL" id="KIW38336.1"/>
    </source>
</evidence>
<feature type="compositionally biased region" description="Low complexity" evidence="1">
    <location>
        <begin position="304"/>
        <end position="315"/>
    </location>
</feature>